<dbReference type="PRINTS" id="PR00413">
    <property type="entry name" value="HADHALOGNASE"/>
</dbReference>
<sequence>MPTRAVIFDLDGCLVDSEPQSLDALTAELRAAGLADVSTAELGERFLGVSLAVILDWAAERAGHPLPGDIADRFEARLLASYRHGLTVIDGVPDLLDRLASDGIACAIATGGSVRRMNETLRISGLASRFAGRAFSADEVAQGKPAPDLFELAARRLGIPQDACVVLEDSPHGIEGARRAGMRAIGFTGGAHLDGRRDAHADLLRAKGAEAVLCRMEGMAEALLAPVRG</sequence>
<dbReference type="SFLD" id="SFLDG01135">
    <property type="entry name" value="C1.5.6:_HAD__Beta-PGM__Phospha"/>
    <property type="match status" value="1"/>
</dbReference>
<dbReference type="SFLD" id="SFLDS00003">
    <property type="entry name" value="Haloacid_Dehalogenase"/>
    <property type="match status" value="1"/>
</dbReference>
<accession>A0A316G937</accession>
<dbReference type="InterPro" id="IPR023214">
    <property type="entry name" value="HAD_sf"/>
</dbReference>
<dbReference type="Pfam" id="PF00702">
    <property type="entry name" value="Hydrolase"/>
    <property type="match status" value="1"/>
</dbReference>
<dbReference type="Proteomes" id="UP000245390">
    <property type="component" value="Unassembled WGS sequence"/>
</dbReference>
<dbReference type="OrthoDB" id="9797743at2"/>
<dbReference type="NCBIfam" id="TIGR01509">
    <property type="entry name" value="HAD-SF-IA-v3"/>
    <property type="match status" value="1"/>
</dbReference>
<keyword evidence="2" id="KW-1185">Reference proteome</keyword>
<dbReference type="PANTHER" id="PTHR43481:SF4">
    <property type="entry name" value="GLYCEROL-1-PHOSPHATE PHOSPHOHYDROLASE 1-RELATED"/>
    <property type="match status" value="1"/>
</dbReference>
<dbReference type="EMBL" id="QGGV01000002">
    <property type="protein sequence ID" value="PWK57404.1"/>
    <property type="molecule type" value="Genomic_DNA"/>
</dbReference>
<evidence type="ECO:0000313" key="1">
    <source>
        <dbReference type="EMBL" id="PWK57404.1"/>
    </source>
</evidence>
<dbReference type="RefSeq" id="WP_109758020.1">
    <property type="nucleotide sequence ID" value="NZ_CP034588.1"/>
</dbReference>
<dbReference type="InterPro" id="IPR051806">
    <property type="entry name" value="HAD-like_SPP"/>
</dbReference>
<dbReference type="InterPro" id="IPR006439">
    <property type="entry name" value="HAD-SF_hydro_IA"/>
</dbReference>
<dbReference type="SFLD" id="SFLDG01129">
    <property type="entry name" value="C1.5:_HAD__Beta-PGM__Phosphata"/>
    <property type="match status" value="1"/>
</dbReference>
<protein>
    <submittedName>
        <fullName evidence="1">HAD superfamily hydrolase (TIGR01509 family)</fullName>
    </submittedName>
</protein>
<dbReference type="AlphaFoldDB" id="A0A316G937"/>
<organism evidence="1 2">
    <name type="scientific">Silicimonas algicola</name>
    <dbReference type="NCBI Taxonomy" id="1826607"/>
    <lineage>
        <taxon>Bacteria</taxon>
        <taxon>Pseudomonadati</taxon>
        <taxon>Pseudomonadota</taxon>
        <taxon>Alphaproteobacteria</taxon>
        <taxon>Rhodobacterales</taxon>
        <taxon>Paracoccaceae</taxon>
    </lineage>
</organism>
<dbReference type="InterPro" id="IPR036412">
    <property type="entry name" value="HAD-like_sf"/>
</dbReference>
<dbReference type="Gene3D" id="3.40.50.1000">
    <property type="entry name" value="HAD superfamily/HAD-like"/>
    <property type="match status" value="1"/>
</dbReference>
<proteinExistence type="predicted"/>
<dbReference type="Gene3D" id="1.10.150.240">
    <property type="entry name" value="Putative phosphatase, domain 2"/>
    <property type="match status" value="1"/>
</dbReference>
<dbReference type="GO" id="GO:0050308">
    <property type="term" value="F:sugar-phosphatase activity"/>
    <property type="evidence" value="ECO:0007669"/>
    <property type="project" value="TreeGrafter"/>
</dbReference>
<keyword evidence="1" id="KW-0378">Hydrolase</keyword>
<dbReference type="KEGG" id="salo:EF888_13920"/>
<dbReference type="PANTHER" id="PTHR43481">
    <property type="entry name" value="FRUCTOSE-1-PHOSPHATE PHOSPHATASE"/>
    <property type="match status" value="1"/>
</dbReference>
<comment type="caution">
    <text evidence="1">The sequence shown here is derived from an EMBL/GenBank/DDBJ whole genome shotgun (WGS) entry which is preliminary data.</text>
</comment>
<gene>
    <name evidence="1" type="ORF">C8D95_10246</name>
</gene>
<evidence type="ECO:0000313" key="2">
    <source>
        <dbReference type="Proteomes" id="UP000245390"/>
    </source>
</evidence>
<name>A0A316G937_9RHOB</name>
<dbReference type="InterPro" id="IPR023198">
    <property type="entry name" value="PGP-like_dom2"/>
</dbReference>
<reference evidence="1 2" key="1">
    <citation type="submission" date="2018-05" db="EMBL/GenBank/DDBJ databases">
        <title>Genomic Encyclopedia of Type Strains, Phase IV (KMG-IV): sequencing the most valuable type-strain genomes for metagenomic binning, comparative biology and taxonomic classification.</title>
        <authorList>
            <person name="Goeker M."/>
        </authorList>
    </citation>
    <scope>NUCLEOTIDE SEQUENCE [LARGE SCALE GENOMIC DNA]</scope>
    <source>
        <strain evidence="1 2">DSM 103371</strain>
    </source>
</reference>
<dbReference type="SUPFAM" id="SSF56784">
    <property type="entry name" value="HAD-like"/>
    <property type="match status" value="1"/>
</dbReference>